<dbReference type="EMBL" id="MU266595">
    <property type="protein sequence ID" value="KAH7920224.1"/>
    <property type="molecule type" value="Genomic_DNA"/>
</dbReference>
<dbReference type="Proteomes" id="UP000790709">
    <property type="component" value="Unassembled WGS sequence"/>
</dbReference>
<evidence type="ECO:0000313" key="1">
    <source>
        <dbReference type="EMBL" id="KAH7920224.1"/>
    </source>
</evidence>
<protein>
    <submittedName>
        <fullName evidence="1">Uncharacterized protein</fullName>
    </submittedName>
</protein>
<organism evidence="1 2">
    <name type="scientific">Leucogyrophana mollusca</name>
    <dbReference type="NCBI Taxonomy" id="85980"/>
    <lineage>
        <taxon>Eukaryota</taxon>
        <taxon>Fungi</taxon>
        <taxon>Dikarya</taxon>
        <taxon>Basidiomycota</taxon>
        <taxon>Agaricomycotina</taxon>
        <taxon>Agaricomycetes</taxon>
        <taxon>Agaricomycetidae</taxon>
        <taxon>Boletales</taxon>
        <taxon>Boletales incertae sedis</taxon>
        <taxon>Leucogyrophana</taxon>
    </lineage>
</organism>
<gene>
    <name evidence="1" type="ORF">BV22DRAFT_1021614</name>
</gene>
<reference evidence="1" key="1">
    <citation type="journal article" date="2021" name="New Phytol.">
        <title>Evolutionary innovations through gain and loss of genes in the ectomycorrhizal Boletales.</title>
        <authorList>
            <person name="Wu G."/>
            <person name="Miyauchi S."/>
            <person name="Morin E."/>
            <person name="Kuo A."/>
            <person name="Drula E."/>
            <person name="Varga T."/>
            <person name="Kohler A."/>
            <person name="Feng B."/>
            <person name="Cao Y."/>
            <person name="Lipzen A."/>
            <person name="Daum C."/>
            <person name="Hundley H."/>
            <person name="Pangilinan J."/>
            <person name="Johnson J."/>
            <person name="Barry K."/>
            <person name="LaButti K."/>
            <person name="Ng V."/>
            <person name="Ahrendt S."/>
            <person name="Min B."/>
            <person name="Choi I.G."/>
            <person name="Park H."/>
            <person name="Plett J.M."/>
            <person name="Magnuson J."/>
            <person name="Spatafora J.W."/>
            <person name="Nagy L.G."/>
            <person name="Henrissat B."/>
            <person name="Grigoriev I.V."/>
            <person name="Yang Z.L."/>
            <person name="Xu J."/>
            <person name="Martin F.M."/>
        </authorList>
    </citation>
    <scope>NUCLEOTIDE SEQUENCE</scope>
    <source>
        <strain evidence="1">KUC20120723A-06</strain>
    </source>
</reference>
<comment type="caution">
    <text evidence="1">The sequence shown here is derived from an EMBL/GenBank/DDBJ whole genome shotgun (WGS) entry which is preliminary data.</text>
</comment>
<sequence length="650" mass="71004">MALVRVCLTERDLPSAETAIELMKRAWFSPPEESLNAVLGFYASRGDISNVERFIKDVLPGPPTPKQRDLHIKAHIRSSSSSPAHINTFPTTALTLLHAYEAAATPAPMQTYTRLISALFSLASAPPRPSPEGRVNPSALRAQAWDLFTHMRYVAHPTPDALLYTLMIRACAHSSSSSHAEPERALDLWTEMTVDRRIAPSAGAYAAVILALARSGRREFIAEGFRLAREMVEGRGGVGGGVGDRAGAEMRPDRRTFCALLEGAKRIGDLGRVRWILAEIVKGSGEEVGAGSSVGEREVEVDEEIMLHVFHAYAAYKPPFKRSAMKLVDEQVEGQGQDEAQSDAHRHGAPNDTDLGLDMDEDMPSFSHLPPQTHADVIAEAKLLFARIISDTSSSHHSSAPSPLHRKFARVHITPRLLNAYLSIFYAHASLDAAAALWRTLFGAYGVERNVRTYIEALERCAIARRGDSERSMARRWAEEVWAAWEGVERAGWTAPGARMVERANIAMLRVYSLTNELDTALSLLRTFVARYPPSALLPASSSPTPFSKHPMLSTRTTLAGARPLVRMSSAPAVPDDGVPPLLTFADVEVLHQRLVRRERGADVRYVGWVCRAYAGALRRRREGAMRATVVAAEGGIGVGAEEHGSDAGA</sequence>
<accession>A0ACB8B4P4</accession>
<evidence type="ECO:0000313" key="2">
    <source>
        <dbReference type="Proteomes" id="UP000790709"/>
    </source>
</evidence>
<name>A0ACB8B4P4_9AGAM</name>
<keyword evidence="2" id="KW-1185">Reference proteome</keyword>
<proteinExistence type="predicted"/>